<evidence type="ECO:0000313" key="2">
    <source>
        <dbReference type="Proteomes" id="UP000315783"/>
    </source>
</evidence>
<reference evidence="1 2" key="1">
    <citation type="journal article" date="2019" name="Appl. Microbiol. Biotechnol.">
        <title>Genome sequence of Isaria javanica and comparative genome analysis insights into family S53 peptidase evolution in fungal entomopathogens.</title>
        <authorList>
            <person name="Lin R."/>
            <person name="Zhang X."/>
            <person name="Xin B."/>
            <person name="Zou M."/>
            <person name="Gao Y."/>
            <person name="Qin F."/>
            <person name="Hu Q."/>
            <person name="Xie B."/>
            <person name="Cheng X."/>
        </authorList>
    </citation>
    <scope>NUCLEOTIDE SEQUENCE [LARGE SCALE GENOMIC DNA]</scope>
    <source>
        <strain evidence="1 2">IJ1G</strain>
    </source>
</reference>
<evidence type="ECO:0000313" key="1">
    <source>
        <dbReference type="EMBL" id="TQW00112.1"/>
    </source>
</evidence>
<organism evidence="1 2">
    <name type="scientific">Cordyceps javanica</name>
    <dbReference type="NCBI Taxonomy" id="43265"/>
    <lineage>
        <taxon>Eukaryota</taxon>
        <taxon>Fungi</taxon>
        <taxon>Dikarya</taxon>
        <taxon>Ascomycota</taxon>
        <taxon>Pezizomycotina</taxon>
        <taxon>Sordariomycetes</taxon>
        <taxon>Hypocreomycetidae</taxon>
        <taxon>Hypocreales</taxon>
        <taxon>Cordycipitaceae</taxon>
        <taxon>Cordyceps</taxon>
    </lineage>
</organism>
<gene>
    <name evidence="1" type="ORF">IF1G_00043</name>
</gene>
<proteinExistence type="predicted"/>
<accession>A0A545VEG4</accession>
<comment type="caution">
    <text evidence="1">The sequence shown here is derived from an EMBL/GenBank/DDBJ whole genome shotgun (WGS) entry which is preliminary data.</text>
</comment>
<dbReference type="OrthoDB" id="4870822at2759"/>
<dbReference type="EMBL" id="SPUK01000001">
    <property type="protein sequence ID" value="TQW00112.1"/>
    <property type="molecule type" value="Genomic_DNA"/>
</dbReference>
<dbReference type="AlphaFoldDB" id="A0A545VEG4"/>
<dbReference type="Proteomes" id="UP000315783">
    <property type="component" value="Unassembled WGS sequence"/>
</dbReference>
<sequence length="168" mass="19524">MCKFGFCAECDLSQPILPGELNALPSSLIFFHCQETKFEETRIQPFVSPRLTNPTSHNKHWPSGRDLIWEAPIRQIMAAAVSLKRGRLRRHKETAVRRPRIRIILARVYMDSFDAAGDEEGDDGSAVAGPADRRLDHDDAGYDRLLRERRRRHFTRLYVEQLYRFEEA</sequence>
<protein>
    <submittedName>
        <fullName evidence="1">Uncharacterized protein</fullName>
    </submittedName>
</protein>
<name>A0A545VEG4_9HYPO</name>
<keyword evidence="2" id="KW-1185">Reference proteome</keyword>